<proteinExistence type="predicted"/>
<dbReference type="KEGG" id="nno:NONO_c26720"/>
<sequence>MAIQVTIDMNVKDGHFDDLRNWFIKNVPGTRDFEGNITVEIARNQDDPSRILFVEKWDSRQNFENYLAWRDKTGVIAELLEMLDGDITFRYHDFIGV</sequence>
<dbReference type="InterPro" id="IPR007138">
    <property type="entry name" value="ABM_dom"/>
</dbReference>
<accession>W5TE90</accession>
<dbReference type="PROSITE" id="PS51725">
    <property type="entry name" value="ABM"/>
    <property type="match status" value="1"/>
</dbReference>
<dbReference type="AlphaFoldDB" id="W5TE90"/>
<keyword evidence="3" id="KW-1185">Reference proteome</keyword>
<evidence type="ECO:0000259" key="1">
    <source>
        <dbReference type="PROSITE" id="PS51725"/>
    </source>
</evidence>
<organism evidence="2 3">
    <name type="scientific">Nocardia nova SH22a</name>
    <dbReference type="NCBI Taxonomy" id="1415166"/>
    <lineage>
        <taxon>Bacteria</taxon>
        <taxon>Bacillati</taxon>
        <taxon>Actinomycetota</taxon>
        <taxon>Actinomycetes</taxon>
        <taxon>Mycobacteriales</taxon>
        <taxon>Nocardiaceae</taxon>
        <taxon>Nocardia</taxon>
    </lineage>
</organism>
<reference evidence="2 3" key="1">
    <citation type="journal article" date="2014" name="Appl. Environ. Microbiol.">
        <title>Insights into the Microbial Degradation of Rubber and Gutta-Percha by Analysis of the Complete Genome of Nocardia nova SH22a.</title>
        <authorList>
            <person name="Luo Q."/>
            <person name="Hiessl S."/>
            <person name="Poehlein A."/>
            <person name="Daniel R."/>
            <person name="Steinbuchel A."/>
        </authorList>
    </citation>
    <scope>NUCLEOTIDE SEQUENCE [LARGE SCALE GENOMIC DNA]</scope>
    <source>
        <strain evidence="2">SH22a</strain>
    </source>
</reference>
<dbReference type="Pfam" id="PF03992">
    <property type="entry name" value="ABM"/>
    <property type="match status" value="1"/>
</dbReference>
<name>W5TE90_9NOCA</name>
<evidence type="ECO:0000313" key="2">
    <source>
        <dbReference type="EMBL" id="AHH17464.1"/>
    </source>
</evidence>
<dbReference type="Gene3D" id="3.30.70.100">
    <property type="match status" value="1"/>
</dbReference>
<protein>
    <recommendedName>
        <fullName evidence="1">ABM domain-containing protein</fullName>
    </recommendedName>
</protein>
<dbReference type="eggNOG" id="COG1359">
    <property type="taxonomic scope" value="Bacteria"/>
</dbReference>
<dbReference type="HOGENOM" id="CLU_131496_14_1_11"/>
<dbReference type="Proteomes" id="UP000019150">
    <property type="component" value="Chromosome"/>
</dbReference>
<dbReference type="OrthoDB" id="7867302at2"/>
<dbReference type="InterPro" id="IPR011008">
    <property type="entry name" value="Dimeric_a/b-barrel"/>
</dbReference>
<feature type="domain" description="ABM" evidence="1">
    <location>
        <begin position="3"/>
        <end position="94"/>
    </location>
</feature>
<evidence type="ECO:0000313" key="3">
    <source>
        <dbReference type="Proteomes" id="UP000019150"/>
    </source>
</evidence>
<dbReference type="RefSeq" id="WP_025348936.1">
    <property type="nucleotide sequence ID" value="NZ_CP006850.1"/>
</dbReference>
<dbReference type="SUPFAM" id="SSF54909">
    <property type="entry name" value="Dimeric alpha+beta barrel"/>
    <property type="match status" value="1"/>
</dbReference>
<dbReference type="PATRIC" id="fig|1415166.3.peg.2739"/>
<dbReference type="EMBL" id="CP006850">
    <property type="protein sequence ID" value="AHH17464.1"/>
    <property type="molecule type" value="Genomic_DNA"/>
</dbReference>
<gene>
    <name evidence="2" type="ORF">NONO_c26720</name>
</gene>